<proteinExistence type="predicted"/>
<organism evidence="5">
    <name type="scientific">Ditylum brightwellii</name>
    <dbReference type="NCBI Taxonomy" id="49249"/>
    <lineage>
        <taxon>Eukaryota</taxon>
        <taxon>Sar</taxon>
        <taxon>Stramenopiles</taxon>
        <taxon>Ochrophyta</taxon>
        <taxon>Bacillariophyta</taxon>
        <taxon>Mediophyceae</taxon>
        <taxon>Lithodesmiophycidae</taxon>
        <taxon>Lithodesmiales</taxon>
        <taxon>Lithodesmiaceae</taxon>
        <taxon>Ditylum</taxon>
    </lineage>
</organism>
<dbReference type="AlphaFoldDB" id="A0A7S1Z7K1"/>
<reference evidence="5" key="1">
    <citation type="submission" date="2021-01" db="EMBL/GenBank/DDBJ databases">
        <authorList>
            <person name="Corre E."/>
            <person name="Pelletier E."/>
            <person name="Niang G."/>
            <person name="Scheremetjew M."/>
            <person name="Finn R."/>
            <person name="Kale V."/>
            <person name="Holt S."/>
            <person name="Cochrane G."/>
            <person name="Meng A."/>
            <person name="Brown T."/>
            <person name="Cohen L."/>
        </authorList>
    </citation>
    <scope>NUCLEOTIDE SEQUENCE</scope>
    <source>
        <strain evidence="5">Pop2</strain>
    </source>
</reference>
<feature type="domain" description="Bromo" evidence="4">
    <location>
        <begin position="57"/>
        <end position="134"/>
    </location>
</feature>
<evidence type="ECO:0000256" key="3">
    <source>
        <dbReference type="SAM" id="MobiDB-lite"/>
    </source>
</evidence>
<dbReference type="PRINTS" id="PR00503">
    <property type="entry name" value="BROMODOMAIN"/>
</dbReference>
<name>A0A7S1Z7K1_9STRA</name>
<evidence type="ECO:0000256" key="1">
    <source>
        <dbReference type="ARBA" id="ARBA00023117"/>
    </source>
</evidence>
<evidence type="ECO:0000259" key="4">
    <source>
        <dbReference type="PROSITE" id="PS50014"/>
    </source>
</evidence>
<dbReference type="Pfam" id="PF00439">
    <property type="entry name" value="Bromodomain"/>
    <property type="match status" value="1"/>
</dbReference>
<keyword evidence="1 2" id="KW-0103">Bromodomain</keyword>
<feature type="compositionally biased region" description="Basic and acidic residues" evidence="3">
    <location>
        <begin position="228"/>
        <end position="237"/>
    </location>
</feature>
<dbReference type="InterPro" id="IPR036427">
    <property type="entry name" value="Bromodomain-like_sf"/>
</dbReference>
<accession>A0A7S1Z7K1</accession>
<dbReference type="PROSITE" id="PS50014">
    <property type="entry name" value="BROMODOMAIN_2"/>
    <property type="match status" value="1"/>
</dbReference>
<feature type="compositionally biased region" description="Basic residues" evidence="3">
    <location>
        <begin position="18"/>
        <end position="28"/>
    </location>
</feature>
<evidence type="ECO:0000313" key="5">
    <source>
        <dbReference type="EMBL" id="CAD9330913.1"/>
    </source>
</evidence>
<dbReference type="SMART" id="SM00297">
    <property type="entry name" value="BROMO"/>
    <property type="match status" value="1"/>
</dbReference>
<dbReference type="SUPFAM" id="SSF47370">
    <property type="entry name" value="Bromodomain"/>
    <property type="match status" value="1"/>
</dbReference>
<dbReference type="InterPro" id="IPR001487">
    <property type="entry name" value="Bromodomain"/>
</dbReference>
<gene>
    <name evidence="5" type="ORF">DBRI1063_LOCUS11542</name>
</gene>
<evidence type="ECO:0000256" key="2">
    <source>
        <dbReference type="PROSITE-ProRule" id="PRU00035"/>
    </source>
</evidence>
<feature type="region of interest" description="Disordered" evidence="3">
    <location>
        <begin position="1"/>
        <end position="34"/>
    </location>
</feature>
<dbReference type="Gene3D" id="1.20.920.10">
    <property type="entry name" value="Bromodomain-like"/>
    <property type="match status" value="1"/>
</dbReference>
<protein>
    <recommendedName>
        <fullName evidence="4">Bromo domain-containing protein</fullName>
    </recommendedName>
</protein>
<feature type="region of interest" description="Disordered" evidence="3">
    <location>
        <begin position="226"/>
        <end position="281"/>
    </location>
</feature>
<dbReference type="EMBL" id="HBGN01018067">
    <property type="protein sequence ID" value="CAD9330913.1"/>
    <property type="molecule type" value="Transcribed_RNA"/>
</dbReference>
<feature type="compositionally biased region" description="Polar residues" evidence="3">
    <location>
        <begin position="252"/>
        <end position="264"/>
    </location>
</feature>
<dbReference type="PANTHER" id="PTHR45926">
    <property type="entry name" value="OSJNBA0053K19.4 PROTEIN"/>
    <property type="match status" value="1"/>
</dbReference>
<sequence>MEADQQQSSMREEATNQPKKKRRGKTGRSTKEANADVSANAQIYQLCMDIFKYLQKEDKKVDSIFAEPVDEEADTTMNYYDVIKEPMDLKTIHKKLRVWGQDKEANDVSDEFAACVRLMFQNAMAYNDSPTHPVHIAAKILLEKFENKFLEVKQLQEGAQRKEKQKGQRAQNKSEQQEHLPLVVDMIDVMSSLQEQMIQISQHMIKMEQQMNSLSSVIANLSFVGEGGEEKKDESIKGRNQSRGPRRGRSKGQATSKVNNTSTKEPAENNEDEVAAAKEDA</sequence>
<feature type="region of interest" description="Disordered" evidence="3">
    <location>
        <begin position="158"/>
        <end position="179"/>
    </location>
</feature>